<feature type="transmembrane region" description="Helical" evidence="7">
    <location>
        <begin position="112"/>
        <end position="136"/>
    </location>
</feature>
<dbReference type="GO" id="GO:0005783">
    <property type="term" value="C:endoplasmic reticulum"/>
    <property type="evidence" value="ECO:0007669"/>
    <property type="project" value="TreeGrafter"/>
</dbReference>
<evidence type="ECO:0000256" key="5">
    <source>
        <dbReference type="ARBA" id="ARBA00023136"/>
    </source>
</evidence>
<evidence type="ECO:0000256" key="4">
    <source>
        <dbReference type="ARBA" id="ARBA00022989"/>
    </source>
</evidence>
<dbReference type="GO" id="GO:0047750">
    <property type="term" value="F:cholestenol delta-isomerase activity"/>
    <property type="evidence" value="ECO:0007669"/>
    <property type="project" value="InterPro"/>
</dbReference>
<name>A0A0C3CAR8_OIDMZ</name>
<accession>A0A0C3CAR8</accession>
<dbReference type="EMBL" id="KN832885">
    <property type="protein sequence ID" value="KIM96023.1"/>
    <property type="molecule type" value="Genomic_DNA"/>
</dbReference>
<dbReference type="GO" id="GO:0016020">
    <property type="term" value="C:membrane"/>
    <property type="evidence" value="ECO:0007669"/>
    <property type="project" value="UniProtKB-SubCell"/>
</dbReference>
<evidence type="ECO:0000256" key="7">
    <source>
        <dbReference type="SAM" id="Phobius"/>
    </source>
</evidence>
<keyword evidence="4 6" id="KW-1133">Transmembrane helix</keyword>
<dbReference type="STRING" id="913774.A0A0C3CAR8"/>
<feature type="transmembrane region" description="Helical" evidence="7">
    <location>
        <begin position="187"/>
        <end position="209"/>
    </location>
</feature>
<evidence type="ECO:0000256" key="3">
    <source>
        <dbReference type="ARBA" id="ARBA00022692"/>
    </source>
</evidence>
<dbReference type="OrthoDB" id="5415655at2759"/>
<evidence type="ECO:0000259" key="8">
    <source>
        <dbReference type="PROSITE" id="PS51751"/>
    </source>
</evidence>
<evidence type="ECO:0000256" key="2">
    <source>
        <dbReference type="ARBA" id="ARBA00008337"/>
    </source>
</evidence>
<keyword evidence="10" id="KW-1185">Reference proteome</keyword>
<evidence type="ECO:0000313" key="9">
    <source>
        <dbReference type="EMBL" id="KIM96023.1"/>
    </source>
</evidence>
<proteinExistence type="inferred from homology"/>
<dbReference type="GO" id="GO:0016125">
    <property type="term" value="P:sterol metabolic process"/>
    <property type="evidence" value="ECO:0007669"/>
    <property type="project" value="InterPro"/>
</dbReference>
<dbReference type="HOGENOM" id="CLU_072128_1_0_1"/>
<keyword evidence="3 6" id="KW-0812">Transmembrane</keyword>
<evidence type="ECO:0000256" key="6">
    <source>
        <dbReference type="PROSITE-ProRule" id="PRU01087"/>
    </source>
</evidence>
<feature type="transmembrane region" description="Helical" evidence="7">
    <location>
        <begin position="6"/>
        <end position="24"/>
    </location>
</feature>
<gene>
    <name evidence="9" type="ORF">OIDMADRAFT_106151</name>
</gene>
<dbReference type="InterPro" id="IPR007905">
    <property type="entry name" value="EBP"/>
</dbReference>
<protein>
    <recommendedName>
        <fullName evidence="8">EXPERA domain-containing protein</fullName>
    </recommendedName>
</protein>
<dbReference type="InParanoid" id="A0A0C3CAR8"/>
<sequence>MIDSTTVVSLAVVVMLFNSSYLLSKRALEKDAPMSLRVLFIWHAFDFLIHTIFEGSFLYNCFFTSSPYDPAVHPASLVTNFLNAPDRLYGAAYGENWATKLWMVYAQADKRWAGADLTVVSLELLTVLGAGPLAFYICTGIARKDYTVAFWMIVLATAELYGGFMTFAPEWLTGNQNLDGSNFMFLWVYLVFFNMLWVALPLYALWYSFWDIANAFAIRNGVMKAKVRLLDEAKAAKKE</sequence>
<evidence type="ECO:0000256" key="1">
    <source>
        <dbReference type="ARBA" id="ARBA00004141"/>
    </source>
</evidence>
<dbReference type="AlphaFoldDB" id="A0A0C3CAR8"/>
<feature type="transmembrane region" description="Helical" evidence="7">
    <location>
        <begin position="36"/>
        <end position="59"/>
    </location>
</feature>
<evidence type="ECO:0000313" key="10">
    <source>
        <dbReference type="Proteomes" id="UP000054321"/>
    </source>
</evidence>
<feature type="transmembrane region" description="Helical" evidence="7">
    <location>
        <begin position="148"/>
        <end position="167"/>
    </location>
</feature>
<dbReference type="Pfam" id="PF05241">
    <property type="entry name" value="EBP"/>
    <property type="match status" value="1"/>
</dbReference>
<dbReference type="Proteomes" id="UP000054321">
    <property type="component" value="Unassembled WGS sequence"/>
</dbReference>
<dbReference type="PROSITE" id="PS51751">
    <property type="entry name" value="EXPERA"/>
    <property type="match status" value="1"/>
</dbReference>
<dbReference type="InterPro" id="IPR033118">
    <property type="entry name" value="EXPERA"/>
</dbReference>
<keyword evidence="5 6" id="KW-0472">Membrane</keyword>
<dbReference type="PANTHER" id="PTHR14207:SF1">
    <property type="entry name" value="EMOPAMIL-BINDING PROTEIN-LIKE"/>
    <property type="match status" value="1"/>
</dbReference>
<organism evidence="9 10">
    <name type="scientific">Oidiodendron maius (strain Zn)</name>
    <dbReference type="NCBI Taxonomy" id="913774"/>
    <lineage>
        <taxon>Eukaryota</taxon>
        <taxon>Fungi</taxon>
        <taxon>Dikarya</taxon>
        <taxon>Ascomycota</taxon>
        <taxon>Pezizomycotina</taxon>
        <taxon>Leotiomycetes</taxon>
        <taxon>Leotiomycetes incertae sedis</taxon>
        <taxon>Myxotrichaceae</taxon>
        <taxon>Oidiodendron</taxon>
    </lineage>
</organism>
<reference evidence="10" key="2">
    <citation type="submission" date="2015-01" db="EMBL/GenBank/DDBJ databases">
        <title>Evolutionary Origins and Diversification of the Mycorrhizal Mutualists.</title>
        <authorList>
            <consortium name="DOE Joint Genome Institute"/>
            <consortium name="Mycorrhizal Genomics Consortium"/>
            <person name="Kohler A."/>
            <person name="Kuo A."/>
            <person name="Nagy L.G."/>
            <person name="Floudas D."/>
            <person name="Copeland A."/>
            <person name="Barry K.W."/>
            <person name="Cichocki N."/>
            <person name="Veneault-Fourrey C."/>
            <person name="LaButti K."/>
            <person name="Lindquist E.A."/>
            <person name="Lipzen A."/>
            <person name="Lundell T."/>
            <person name="Morin E."/>
            <person name="Murat C."/>
            <person name="Riley R."/>
            <person name="Ohm R."/>
            <person name="Sun H."/>
            <person name="Tunlid A."/>
            <person name="Henrissat B."/>
            <person name="Grigoriev I.V."/>
            <person name="Hibbett D.S."/>
            <person name="Martin F."/>
        </authorList>
    </citation>
    <scope>NUCLEOTIDE SEQUENCE [LARGE SCALE GENOMIC DNA]</scope>
    <source>
        <strain evidence="10">Zn</strain>
    </source>
</reference>
<feature type="domain" description="EXPERA" evidence="8">
    <location>
        <begin position="35"/>
        <end position="205"/>
    </location>
</feature>
<comment type="similarity">
    <text evidence="2">Belongs to the EBP family.</text>
</comment>
<dbReference type="PANTHER" id="PTHR14207">
    <property type="entry name" value="STEROL ISOMERASE"/>
    <property type="match status" value="1"/>
</dbReference>
<comment type="subcellular location">
    <subcellularLocation>
        <location evidence="1">Membrane</location>
        <topology evidence="1">Multi-pass membrane protein</topology>
    </subcellularLocation>
</comment>
<reference evidence="9 10" key="1">
    <citation type="submission" date="2014-04" db="EMBL/GenBank/DDBJ databases">
        <authorList>
            <consortium name="DOE Joint Genome Institute"/>
            <person name="Kuo A."/>
            <person name="Martino E."/>
            <person name="Perotto S."/>
            <person name="Kohler A."/>
            <person name="Nagy L.G."/>
            <person name="Floudas D."/>
            <person name="Copeland A."/>
            <person name="Barry K.W."/>
            <person name="Cichocki N."/>
            <person name="Veneault-Fourrey C."/>
            <person name="LaButti K."/>
            <person name="Lindquist E.A."/>
            <person name="Lipzen A."/>
            <person name="Lundell T."/>
            <person name="Morin E."/>
            <person name="Murat C."/>
            <person name="Sun H."/>
            <person name="Tunlid A."/>
            <person name="Henrissat B."/>
            <person name="Grigoriev I.V."/>
            <person name="Hibbett D.S."/>
            <person name="Martin F."/>
            <person name="Nordberg H.P."/>
            <person name="Cantor M.N."/>
            <person name="Hua S.X."/>
        </authorList>
    </citation>
    <scope>NUCLEOTIDE SEQUENCE [LARGE SCALE GENOMIC DNA]</scope>
    <source>
        <strain evidence="9 10">Zn</strain>
    </source>
</reference>